<evidence type="ECO:0000256" key="8">
    <source>
        <dbReference type="ARBA" id="ARBA00023136"/>
    </source>
</evidence>
<feature type="transmembrane region" description="Helical" evidence="9">
    <location>
        <begin position="21"/>
        <end position="39"/>
    </location>
</feature>
<keyword evidence="7" id="KW-0496">Mitochondrion</keyword>
<evidence type="ECO:0000256" key="6">
    <source>
        <dbReference type="ARBA" id="ARBA00022989"/>
    </source>
</evidence>
<protein>
    <recommendedName>
        <fullName evidence="3">Cytochrome c oxidase assembly protein COX16 homolog, mitochondrial</fullName>
    </recommendedName>
</protein>
<evidence type="ECO:0000256" key="3">
    <source>
        <dbReference type="ARBA" id="ARBA00021814"/>
    </source>
</evidence>
<evidence type="ECO:0000313" key="10">
    <source>
        <dbReference type="EMBL" id="BAN21334.1"/>
    </source>
</evidence>
<dbReference type="AlphaFoldDB" id="R4WE56"/>
<comment type="similarity">
    <text evidence="2">Belongs to the COX16 family.</text>
</comment>
<evidence type="ECO:0000256" key="7">
    <source>
        <dbReference type="ARBA" id="ARBA00023128"/>
    </source>
</evidence>
<keyword evidence="8 9" id="KW-0472">Membrane</keyword>
<dbReference type="PANTHER" id="PTHR17130:SF14">
    <property type="entry name" value="CYTOCHROME C OXIDASE ASSEMBLY PROTEIN COX16 HOMOLOG, MITOCHONDRIAL"/>
    <property type="match status" value="1"/>
</dbReference>
<keyword evidence="4 9" id="KW-0812">Transmembrane</keyword>
<evidence type="ECO:0000256" key="9">
    <source>
        <dbReference type="SAM" id="Phobius"/>
    </source>
</evidence>
<proteinExistence type="evidence at transcript level"/>
<organism evidence="10">
    <name type="scientific">Riptortus pedestris</name>
    <name type="common">Bean bug</name>
    <dbReference type="NCBI Taxonomy" id="329032"/>
    <lineage>
        <taxon>Eukaryota</taxon>
        <taxon>Metazoa</taxon>
        <taxon>Ecdysozoa</taxon>
        <taxon>Arthropoda</taxon>
        <taxon>Hexapoda</taxon>
        <taxon>Insecta</taxon>
        <taxon>Pterygota</taxon>
        <taxon>Neoptera</taxon>
        <taxon>Paraneoptera</taxon>
        <taxon>Hemiptera</taxon>
        <taxon>Heteroptera</taxon>
        <taxon>Panheteroptera</taxon>
        <taxon>Pentatomomorpha</taxon>
        <taxon>Coreoidea</taxon>
        <taxon>Alydidae</taxon>
        <taxon>Riptortus</taxon>
    </lineage>
</organism>
<dbReference type="EMBL" id="AK418119">
    <property type="protein sequence ID" value="BAN21334.1"/>
    <property type="molecule type" value="mRNA"/>
</dbReference>
<reference evidence="10" key="1">
    <citation type="journal article" date="2013" name="PLoS ONE">
        <title>Gene expression in gut symbiotic organ of stinkbug affected by extracellular bacterial symbiont.</title>
        <authorList>
            <person name="Futahashi R."/>
            <person name="Tanaka K."/>
            <person name="Tanahashi M."/>
            <person name="Nikoh N."/>
            <person name="Kikuchi Y."/>
            <person name="Lee B.L."/>
            <person name="Fukatsu T."/>
        </authorList>
    </citation>
    <scope>NUCLEOTIDE SEQUENCE</scope>
    <source>
        <tissue evidence="10">Midgut</tissue>
    </source>
</reference>
<evidence type="ECO:0000256" key="1">
    <source>
        <dbReference type="ARBA" id="ARBA00004434"/>
    </source>
</evidence>
<comment type="subcellular location">
    <subcellularLocation>
        <location evidence="1">Mitochondrion inner membrane</location>
        <topology evidence="1">Single-pass membrane protein</topology>
    </subcellularLocation>
</comment>
<dbReference type="InterPro" id="IPR020164">
    <property type="entry name" value="Cyt_c_Oxase_assmbl_COX16"/>
</dbReference>
<evidence type="ECO:0000256" key="4">
    <source>
        <dbReference type="ARBA" id="ARBA00022692"/>
    </source>
</evidence>
<dbReference type="PANTHER" id="PTHR17130">
    <property type="entry name" value="MITOCHONDRIAL OUTER MEMBRANE PROTEIN 25"/>
    <property type="match status" value="1"/>
</dbReference>
<evidence type="ECO:0000256" key="5">
    <source>
        <dbReference type="ARBA" id="ARBA00022792"/>
    </source>
</evidence>
<dbReference type="GO" id="GO:0005743">
    <property type="term" value="C:mitochondrial inner membrane"/>
    <property type="evidence" value="ECO:0007669"/>
    <property type="project" value="UniProtKB-SubCell"/>
</dbReference>
<dbReference type="Pfam" id="PF14138">
    <property type="entry name" value="COX16"/>
    <property type="match status" value="1"/>
</dbReference>
<sequence>MDLKVFRNVVSWAQAKSKRPFFKYGLPFFIFMIGGSFGLKEFTALRFQFSKKEVLRPEDLKHLGITMKKPGEVTLESEYEKIKEMDIDNWENIRGPRPWEEPEATVKK</sequence>
<dbReference type="GO" id="GO:0033617">
    <property type="term" value="P:mitochondrial respiratory chain complex IV assembly"/>
    <property type="evidence" value="ECO:0007669"/>
    <property type="project" value="TreeGrafter"/>
</dbReference>
<accession>R4WE56</accession>
<name>R4WE56_RIPPE</name>
<keyword evidence="6 9" id="KW-1133">Transmembrane helix</keyword>
<keyword evidence="5" id="KW-0999">Mitochondrion inner membrane</keyword>
<evidence type="ECO:0000256" key="2">
    <source>
        <dbReference type="ARBA" id="ARBA00008370"/>
    </source>
</evidence>